<dbReference type="GO" id="GO:0036503">
    <property type="term" value="P:ERAD pathway"/>
    <property type="evidence" value="ECO:0007669"/>
    <property type="project" value="TreeGrafter"/>
</dbReference>
<dbReference type="GO" id="GO:0016579">
    <property type="term" value="P:protein deubiquitination"/>
    <property type="evidence" value="ECO:0007669"/>
    <property type="project" value="TreeGrafter"/>
</dbReference>
<evidence type="ECO:0000313" key="5">
    <source>
        <dbReference type="EMBL" id="ABK22809.1"/>
    </source>
</evidence>
<keyword evidence="3" id="KW-0788">Thiol protease</keyword>
<comment type="function">
    <text evidence="3">Hydrolase that can remove conjugated ubiquitin from proteins and may therefore play an important regulatory role at the level of protein turnover by preventing degradation.</text>
</comment>
<protein>
    <recommendedName>
        <fullName evidence="3">Ubiquitin thioesterase OTU</fullName>
        <ecNumber evidence="3">3.4.19.12</ecNumber>
    </recommendedName>
</protein>
<keyword evidence="3" id="KW-0963">Cytoplasm</keyword>
<feature type="domain" description="OTU" evidence="4">
    <location>
        <begin position="82"/>
        <end position="239"/>
    </location>
</feature>
<evidence type="ECO:0000259" key="4">
    <source>
        <dbReference type="PROSITE" id="PS50802"/>
    </source>
</evidence>
<evidence type="ECO:0000256" key="1">
    <source>
        <dbReference type="ARBA" id="ARBA00000707"/>
    </source>
</evidence>
<dbReference type="InterPro" id="IPR003323">
    <property type="entry name" value="OTU_dom"/>
</dbReference>
<dbReference type="AlphaFoldDB" id="A9NQ98"/>
<dbReference type="PANTHER" id="PTHR13312">
    <property type="entry name" value="HIV-INDUCED PROTEIN-7-LIKE PROTEASE"/>
    <property type="match status" value="1"/>
</dbReference>
<dbReference type="SUPFAM" id="SSF54001">
    <property type="entry name" value="Cysteine proteinases"/>
    <property type="match status" value="1"/>
</dbReference>
<dbReference type="PROSITE" id="PS50802">
    <property type="entry name" value="OTU"/>
    <property type="match status" value="1"/>
</dbReference>
<accession>A9NQ98</accession>
<dbReference type="CDD" id="cd22759">
    <property type="entry name" value="OTU_plant_OTU3-like"/>
    <property type="match status" value="1"/>
</dbReference>
<dbReference type="EC" id="3.4.19.12" evidence="3"/>
<keyword evidence="3" id="KW-0833">Ubl conjugation pathway</keyword>
<dbReference type="GO" id="GO:0005829">
    <property type="term" value="C:cytosol"/>
    <property type="evidence" value="ECO:0007669"/>
    <property type="project" value="TreeGrafter"/>
</dbReference>
<dbReference type="GO" id="GO:0005634">
    <property type="term" value="C:nucleus"/>
    <property type="evidence" value="ECO:0007669"/>
    <property type="project" value="TreeGrafter"/>
</dbReference>
<comment type="catalytic activity">
    <reaction evidence="1 3">
        <text>Thiol-dependent hydrolysis of ester, thioester, amide, peptide and isopeptide bonds formed by the C-terminal Gly of ubiquitin (a 76-residue protein attached to proteins as an intracellular targeting signal).</text>
        <dbReference type="EC" id="3.4.19.12"/>
    </reaction>
</comment>
<dbReference type="Pfam" id="PF02338">
    <property type="entry name" value="OTU"/>
    <property type="match status" value="1"/>
</dbReference>
<dbReference type="InterPro" id="IPR038765">
    <property type="entry name" value="Papain-like_cys_pep_sf"/>
</dbReference>
<proteinExistence type="evidence at transcript level"/>
<organism evidence="5">
    <name type="scientific">Picea sitchensis</name>
    <name type="common">Sitka spruce</name>
    <name type="synonym">Pinus sitchensis</name>
    <dbReference type="NCBI Taxonomy" id="3332"/>
    <lineage>
        <taxon>Eukaryota</taxon>
        <taxon>Viridiplantae</taxon>
        <taxon>Streptophyta</taxon>
        <taxon>Embryophyta</taxon>
        <taxon>Tracheophyta</taxon>
        <taxon>Spermatophyta</taxon>
        <taxon>Pinopsida</taxon>
        <taxon>Pinidae</taxon>
        <taxon>Conifers I</taxon>
        <taxon>Pinales</taxon>
        <taxon>Pinaceae</taxon>
        <taxon>Picea</taxon>
    </lineage>
</organism>
<dbReference type="FunFam" id="3.90.70.80:FF:000019">
    <property type="entry name" value="Cysteine proteinases superfamily protein"/>
    <property type="match status" value="1"/>
</dbReference>
<dbReference type="Gene3D" id="3.90.70.80">
    <property type="match status" value="1"/>
</dbReference>
<dbReference type="GO" id="GO:0004843">
    <property type="term" value="F:cysteine-type deubiquitinase activity"/>
    <property type="evidence" value="ECO:0007669"/>
    <property type="project" value="UniProtKB-UniRule"/>
</dbReference>
<dbReference type="PANTHER" id="PTHR13312:SF3">
    <property type="entry name" value="OVARIAN TUMOR DOMAIN-CONTAINING DEUBIQUITINATING ENZYME 3"/>
    <property type="match status" value="1"/>
</dbReference>
<evidence type="ECO:0000256" key="2">
    <source>
        <dbReference type="ARBA" id="ARBA00022801"/>
    </source>
</evidence>
<evidence type="ECO:0000256" key="3">
    <source>
        <dbReference type="RuleBase" id="RU367104"/>
    </source>
</evidence>
<keyword evidence="2 3" id="KW-0378">Hydrolase</keyword>
<keyword evidence="3" id="KW-0645">Protease</keyword>
<dbReference type="GO" id="GO:0030968">
    <property type="term" value="P:endoplasmic reticulum unfolded protein response"/>
    <property type="evidence" value="ECO:0007669"/>
    <property type="project" value="TreeGrafter"/>
</dbReference>
<dbReference type="EMBL" id="EF083462">
    <property type="protein sequence ID" value="ABK22809.1"/>
    <property type="molecule type" value="mRNA"/>
</dbReference>
<reference evidence="5" key="1">
    <citation type="journal article" date="2008" name="BMC Genomics">
        <title>A conifer genomics resource of 200,000 spruce (Picea spp.) ESTs and 6,464 high-quality, sequence-finished full-length cDNAs for Sitka spruce (Picea sitchensis).</title>
        <authorList>
            <person name="Ralph S.G."/>
            <person name="Chun H.J."/>
            <person name="Kolosova N."/>
            <person name="Cooper D."/>
            <person name="Oddy C."/>
            <person name="Ritland C.E."/>
            <person name="Kirkpatrick R."/>
            <person name="Moore R."/>
            <person name="Barber S."/>
            <person name="Holt R.A."/>
            <person name="Jones S.J."/>
            <person name="Marra M.A."/>
            <person name="Douglas C.J."/>
            <person name="Ritland K."/>
            <person name="Bohlmann J."/>
        </authorList>
    </citation>
    <scope>NUCLEOTIDE SEQUENCE</scope>
    <source>
        <tissue evidence="5">Green portion of the leader tissue</tissue>
    </source>
</reference>
<name>A9NQ98_PICSI</name>
<comment type="subcellular location">
    <subcellularLocation>
        <location evidence="3">Cytoplasm</location>
    </subcellularLocation>
</comment>
<sequence length="239" mass="26639">MAELQKSLTETLVDNLRNGSAAFEFVSPEASLSYKLALPFASISSVFGAFTAAQSSVSSLFFARMELPRRGTPPAMKKIEHFSVQKVRGDGRCMFRSLVKGMATNKGLSLSPREEEEDADELRIAVSEAVCGSEKERRTYEEALIAITVEESLKQYCQKIQHPNFWGGESELLVLSKMLSQPIIVYIPESEAKQGGKWGTGFIPIAEYGEEFMKPSKQRKGRKPVRLLYSGSNHYDLLI</sequence>